<evidence type="ECO:0000256" key="1">
    <source>
        <dbReference type="ARBA" id="ARBA00004141"/>
    </source>
</evidence>
<feature type="transmembrane region" description="Helical" evidence="9">
    <location>
        <begin position="406"/>
        <end position="429"/>
    </location>
</feature>
<feature type="transmembrane region" description="Helical" evidence="9">
    <location>
        <begin position="482"/>
        <end position="506"/>
    </location>
</feature>
<dbReference type="CDD" id="cd03213">
    <property type="entry name" value="ABCG_EPDR"/>
    <property type="match status" value="1"/>
</dbReference>
<dbReference type="Proteomes" id="UP000789739">
    <property type="component" value="Unassembled WGS sequence"/>
</dbReference>
<keyword evidence="3" id="KW-0813">Transport</keyword>
<evidence type="ECO:0000256" key="7">
    <source>
        <dbReference type="ARBA" id="ARBA00022989"/>
    </source>
</evidence>
<dbReference type="InterPro" id="IPR027417">
    <property type="entry name" value="P-loop_NTPase"/>
</dbReference>
<feature type="transmembrane region" description="Helical" evidence="9">
    <location>
        <begin position="441"/>
        <end position="462"/>
    </location>
</feature>
<feature type="domain" description="ABC transporter" evidence="10">
    <location>
        <begin position="62"/>
        <end position="306"/>
    </location>
</feature>
<evidence type="ECO:0000259" key="10">
    <source>
        <dbReference type="PROSITE" id="PS50893"/>
    </source>
</evidence>
<protein>
    <submittedName>
        <fullName evidence="11">8121_t:CDS:1</fullName>
    </submittedName>
</protein>
<dbReference type="InterPro" id="IPR003439">
    <property type="entry name" value="ABC_transporter-like_ATP-bd"/>
</dbReference>
<keyword evidence="8 9" id="KW-0472">Membrane</keyword>
<dbReference type="GO" id="GO:0016887">
    <property type="term" value="F:ATP hydrolysis activity"/>
    <property type="evidence" value="ECO:0007669"/>
    <property type="project" value="InterPro"/>
</dbReference>
<dbReference type="InterPro" id="IPR043926">
    <property type="entry name" value="ABCG_dom"/>
</dbReference>
<dbReference type="Pfam" id="PF01061">
    <property type="entry name" value="ABC2_membrane"/>
    <property type="match status" value="1"/>
</dbReference>
<evidence type="ECO:0000256" key="3">
    <source>
        <dbReference type="ARBA" id="ARBA00022448"/>
    </source>
</evidence>
<reference evidence="11" key="1">
    <citation type="submission" date="2021-06" db="EMBL/GenBank/DDBJ databases">
        <authorList>
            <person name="Kallberg Y."/>
            <person name="Tangrot J."/>
            <person name="Rosling A."/>
        </authorList>
    </citation>
    <scope>NUCLEOTIDE SEQUENCE</scope>
    <source>
        <strain evidence="11">BR232B</strain>
    </source>
</reference>
<dbReference type="AlphaFoldDB" id="A0A9N9C604"/>
<dbReference type="SMART" id="SM00382">
    <property type="entry name" value="AAA"/>
    <property type="match status" value="1"/>
</dbReference>
<dbReference type="InterPro" id="IPR013525">
    <property type="entry name" value="ABC2_TM"/>
</dbReference>
<dbReference type="PROSITE" id="PS50893">
    <property type="entry name" value="ABC_TRANSPORTER_2"/>
    <property type="match status" value="1"/>
</dbReference>
<dbReference type="OrthoDB" id="66620at2759"/>
<dbReference type="Pfam" id="PF19055">
    <property type="entry name" value="ABC2_membrane_7"/>
    <property type="match status" value="1"/>
</dbReference>
<accession>A0A9N9C604</accession>
<keyword evidence="4 9" id="KW-0812">Transmembrane</keyword>
<dbReference type="PANTHER" id="PTHR48042">
    <property type="entry name" value="ABC TRANSPORTER G FAMILY MEMBER 11"/>
    <property type="match status" value="1"/>
</dbReference>
<dbReference type="InterPro" id="IPR052215">
    <property type="entry name" value="Plant_ABCG"/>
</dbReference>
<keyword evidence="12" id="KW-1185">Reference proteome</keyword>
<evidence type="ECO:0000313" key="12">
    <source>
        <dbReference type="Proteomes" id="UP000789739"/>
    </source>
</evidence>
<evidence type="ECO:0000256" key="8">
    <source>
        <dbReference type="ARBA" id="ARBA00023136"/>
    </source>
</evidence>
<name>A0A9N9C604_9GLOM</name>
<dbReference type="PANTHER" id="PTHR48042:SF11">
    <property type="entry name" value="ABC TRANSPORTER G FAMILY MEMBER 11"/>
    <property type="match status" value="1"/>
</dbReference>
<evidence type="ECO:0000256" key="2">
    <source>
        <dbReference type="ARBA" id="ARBA00005814"/>
    </source>
</evidence>
<comment type="similarity">
    <text evidence="2">Belongs to the ABC transporter superfamily. ABCG family. Eye pigment precursor importer (TC 3.A.1.204) subfamily.</text>
</comment>
<evidence type="ECO:0000256" key="6">
    <source>
        <dbReference type="ARBA" id="ARBA00022840"/>
    </source>
</evidence>
<evidence type="ECO:0000313" key="11">
    <source>
        <dbReference type="EMBL" id="CAG8588347.1"/>
    </source>
</evidence>
<evidence type="ECO:0000256" key="5">
    <source>
        <dbReference type="ARBA" id="ARBA00022741"/>
    </source>
</evidence>
<proteinExistence type="inferred from homology"/>
<dbReference type="GO" id="GO:0016020">
    <property type="term" value="C:membrane"/>
    <property type="evidence" value="ECO:0007669"/>
    <property type="project" value="UniProtKB-SubCell"/>
</dbReference>
<feature type="non-terminal residue" evidence="11">
    <location>
        <position position="670"/>
    </location>
</feature>
<dbReference type="GO" id="GO:0005524">
    <property type="term" value="F:ATP binding"/>
    <property type="evidence" value="ECO:0007669"/>
    <property type="project" value="UniProtKB-KW"/>
</dbReference>
<dbReference type="SUPFAM" id="SSF52540">
    <property type="entry name" value="P-loop containing nucleoside triphosphate hydrolases"/>
    <property type="match status" value="1"/>
</dbReference>
<dbReference type="Gene3D" id="3.40.50.300">
    <property type="entry name" value="P-loop containing nucleotide triphosphate hydrolases"/>
    <property type="match status" value="1"/>
</dbReference>
<gene>
    <name evidence="11" type="ORF">PBRASI_LOCUS6990</name>
</gene>
<organism evidence="11 12">
    <name type="scientific">Paraglomus brasilianum</name>
    <dbReference type="NCBI Taxonomy" id="144538"/>
    <lineage>
        <taxon>Eukaryota</taxon>
        <taxon>Fungi</taxon>
        <taxon>Fungi incertae sedis</taxon>
        <taxon>Mucoromycota</taxon>
        <taxon>Glomeromycotina</taxon>
        <taxon>Glomeromycetes</taxon>
        <taxon>Paraglomerales</taxon>
        <taxon>Paraglomeraceae</taxon>
        <taxon>Paraglomus</taxon>
    </lineage>
</organism>
<comment type="caution">
    <text evidence="11">The sequence shown here is derived from an EMBL/GenBank/DDBJ whole genome shotgun (WGS) entry which is preliminary data.</text>
</comment>
<keyword evidence="5" id="KW-0547">Nucleotide-binding</keyword>
<evidence type="ECO:0000256" key="4">
    <source>
        <dbReference type="ARBA" id="ARBA00022692"/>
    </source>
</evidence>
<dbReference type="InterPro" id="IPR003593">
    <property type="entry name" value="AAA+_ATPase"/>
</dbReference>
<feature type="transmembrane region" description="Helical" evidence="9">
    <location>
        <begin position="545"/>
        <end position="568"/>
    </location>
</feature>
<keyword evidence="6" id="KW-0067">ATP-binding</keyword>
<comment type="subcellular location">
    <subcellularLocation>
        <location evidence="1">Membrane</location>
        <topology evidence="1">Multi-pass membrane protein</topology>
    </subcellularLocation>
</comment>
<keyword evidence="7 9" id="KW-1133">Transmembrane helix</keyword>
<feature type="transmembrane region" description="Helical" evidence="9">
    <location>
        <begin position="646"/>
        <end position="668"/>
    </location>
</feature>
<sequence>MESIIAKHDAEGERVVNETVTEHREEVHIKILEEHAVSSSTHKDKENTLHSAPLQAEESISISWTKLTYTITNKKTKKPENIIENCCGIVKPGQIMAIMGPSGAGKSTLLDVLAGRKDPKNVTGTICLNGKSGENVKFVSTYVMQDDALMGSLTVRENIQFAADLCFPSTVSSKERHQKVAAIIKEFGLERVADHKVGNIIIRGVSGGEKRRTAIASQFVTHPKIIFLDEPTTGLDSAAAYSVMNAIIDTAKMHKLTVIASIHQPSSEVFALFDKLYLISRGGTVYHGSREGALEYFKDQGYECPEHANPADFYLSKINVDFMSDKVVGEAHIRALVGKYEESSAKLLVDKEIDELSVPIDKEDVASDKLLTATATQGYDRYARGFFAQTYFITKRSFTNAYRNILLYWIRVAMYVCLALLMGSVWWQVEFDQKNIQDRFSAHFFSVAFLVFMSVAGIPGFLEERVVFRRERADGFYSVGPYALANFIVSIPFVFIIALTFTAVAYPMIGLHSGFGHFMLFLAYLYLALMVAESMVVFVAAVLPIFVVALTIVAFLNGFFMVVQGFFVRRDSIPRGWKWAHYIDYQKYAFEAIIKSDFVGLTFNCDVIKDESTSRCACFYGDTSGKSCTFTGQDVLNAFGYTEIKLWLWAVALLGLTIIFRIGFYAALRL</sequence>
<evidence type="ECO:0000256" key="9">
    <source>
        <dbReference type="SAM" id="Phobius"/>
    </source>
</evidence>
<dbReference type="Pfam" id="PF00005">
    <property type="entry name" value="ABC_tran"/>
    <property type="match status" value="1"/>
</dbReference>
<dbReference type="GO" id="GO:0140359">
    <property type="term" value="F:ABC-type transporter activity"/>
    <property type="evidence" value="ECO:0007669"/>
    <property type="project" value="InterPro"/>
</dbReference>
<feature type="transmembrane region" description="Helical" evidence="9">
    <location>
        <begin position="518"/>
        <end position="539"/>
    </location>
</feature>
<dbReference type="EMBL" id="CAJVPI010001006">
    <property type="protein sequence ID" value="CAG8588347.1"/>
    <property type="molecule type" value="Genomic_DNA"/>
</dbReference>